<dbReference type="RefSeq" id="WP_157492918.1">
    <property type="nucleotide sequence ID" value="NZ_BMWX01000007.1"/>
</dbReference>
<evidence type="ECO:0000313" key="1">
    <source>
        <dbReference type="EMBL" id="GGZ37706.1"/>
    </source>
</evidence>
<gene>
    <name evidence="1" type="ORF">GCM10007049_33670</name>
</gene>
<sequence length="57" mass="6527">MGFISAYFERETARRKSPYEISLTFVGNEKIVKTLSGIIRPDDHFIQTVTIQIHGNT</sequence>
<protein>
    <submittedName>
        <fullName evidence="1">Uncharacterized protein</fullName>
    </submittedName>
</protein>
<comment type="caution">
    <text evidence="1">The sequence shown here is derived from an EMBL/GenBank/DDBJ whole genome shotgun (WGS) entry which is preliminary data.</text>
</comment>
<name>A0A918QAG0_9BACT</name>
<accession>A0A918QAG0</accession>
<dbReference type="EMBL" id="BMWX01000007">
    <property type="protein sequence ID" value="GGZ37706.1"/>
    <property type="molecule type" value="Genomic_DNA"/>
</dbReference>
<dbReference type="Proteomes" id="UP000619457">
    <property type="component" value="Unassembled WGS sequence"/>
</dbReference>
<proteinExistence type="predicted"/>
<organism evidence="1 2">
    <name type="scientific">Echinicola pacifica</name>
    <dbReference type="NCBI Taxonomy" id="346377"/>
    <lineage>
        <taxon>Bacteria</taxon>
        <taxon>Pseudomonadati</taxon>
        <taxon>Bacteroidota</taxon>
        <taxon>Cytophagia</taxon>
        <taxon>Cytophagales</taxon>
        <taxon>Cyclobacteriaceae</taxon>
        <taxon>Echinicola</taxon>
    </lineage>
</organism>
<dbReference type="AlphaFoldDB" id="A0A918QAG0"/>
<reference evidence="1" key="2">
    <citation type="submission" date="2020-09" db="EMBL/GenBank/DDBJ databases">
        <authorList>
            <person name="Sun Q."/>
            <person name="Kim S."/>
        </authorList>
    </citation>
    <scope>NUCLEOTIDE SEQUENCE</scope>
    <source>
        <strain evidence="1">KCTC 12368</strain>
    </source>
</reference>
<reference evidence="1" key="1">
    <citation type="journal article" date="2014" name="Int. J. Syst. Evol. Microbiol.">
        <title>Complete genome sequence of Corynebacterium casei LMG S-19264T (=DSM 44701T), isolated from a smear-ripened cheese.</title>
        <authorList>
            <consortium name="US DOE Joint Genome Institute (JGI-PGF)"/>
            <person name="Walter F."/>
            <person name="Albersmeier A."/>
            <person name="Kalinowski J."/>
            <person name="Ruckert C."/>
        </authorList>
    </citation>
    <scope>NUCLEOTIDE SEQUENCE</scope>
    <source>
        <strain evidence="1">KCTC 12368</strain>
    </source>
</reference>
<evidence type="ECO:0000313" key="2">
    <source>
        <dbReference type="Proteomes" id="UP000619457"/>
    </source>
</evidence>
<keyword evidence="2" id="KW-1185">Reference proteome</keyword>